<dbReference type="STRING" id="1618356.UU93_C0035G0008"/>
<dbReference type="PANTHER" id="PTHR10885">
    <property type="entry name" value="ISOPENTENYL-DIPHOSPHATE DELTA-ISOMERASE"/>
    <property type="match status" value="1"/>
</dbReference>
<dbReference type="InterPro" id="IPR011876">
    <property type="entry name" value="IsopentenylPP_isomerase_typ1"/>
</dbReference>
<feature type="active site" evidence="7">
    <location>
        <position position="69"/>
    </location>
</feature>
<dbReference type="EMBL" id="LCCN01000035">
    <property type="protein sequence ID" value="KKS30554.1"/>
    <property type="molecule type" value="Genomic_DNA"/>
</dbReference>
<accession>A0A0G0Y138</accession>
<dbReference type="NCBIfam" id="TIGR02150">
    <property type="entry name" value="IPP_isom_1"/>
    <property type="match status" value="1"/>
</dbReference>
<dbReference type="GO" id="GO:0004452">
    <property type="term" value="F:isopentenyl-diphosphate delta-isomerase activity"/>
    <property type="evidence" value="ECO:0007669"/>
    <property type="project" value="UniProtKB-UniRule"/>
</dbReference>
<dbReference type="PANTHER" id="PTHR10885:SF0">
    <property type="entry name" value="ISOPENTENYL-DIPHOSPHATE DELTA-ISOMERASE"/>
    <property type="match status" value="1"/>
</dbReference>
<dbReference type="AlphaFoldDB" id="A0A0G0Y138"/>
<dbReference type="SUPFAM" id="SSF55811">
    <property type="entry name" value="Nudix"/>
    <property type="match status" value="1"/>
</dbReference>
<evidence type="ECO:0000259" key="8">
    <source>
        <dbReference type="PROSITE" id="PS51462"/>
    </source>
</evidence>
<sequence length="180" mass="21087">MQTVLDQVTLVDEHDHQIGVMDKVEAHRGEGKRHRASSVFLFNKKGELLIQQRSKKKIVGALQWANTSCGNVRPNETPEECAYRRLREELGITTAIIQPLYTFEYHVKCNAKFSEWEIDHVFVGKYDGEIALNLDEVVNYRWMKLLKLQIEIINNINVYAPWLHIVLNDKRLLDYNKNCY</sequence>
<evidence type="ECO:0000256" key="1">
    <source>
        <dbReference type="ARBA" id="ARBA00004826"/>
    </source>
</evidence>
<evidence type="ECO:0000256" key="6">
    <source>
        <dbReference type="NCBIfam" id="TIGR02150"/>
    </source>
</evidence>
<dbReference type="CDD" id="cd02885">
    <property type="entry name" value="NUDIX_IPP_Isomerase"/>
    <property type="match status" value="1"/>
</dbReference>
<evidence type="ECO:0000313" key="10">
    <source>
        <dbReference type="Proteomes" id="UP000034160"/>
    </source>
</evidence>
<dbReference type="PROSITE" id="PS51462">
    <property type="entry name" value="NUDIX"/>
    <property type="match status" value="1"/>
</dbReference>
<comment type="pathway">
    <text evidence="1">Isoprenoid biosynthesis; dimethylallyl diphosphate biosynthesis; dimethylallyl diphosphate from isopentenyl diphosphate: step 1/1.</text>
</comment>
<organism evidence="9 10">
    <name type="scientific">Candidatus Amesbacteria bacterium GW2011_GWA2_42_12</name>
    <dbReference type="NCBI Taxonomy" id="1618356"/>
    <lineage>
        <taxon>Bacteria</taxon>
        <taxon>Candidatus Amesiibacteriota</taxon>
    </lineage>
</organism>
<keyword evidence="4" id="KW-0414">Isoprene biosynthesis</keyword>
<comment type="similarity">
    <text evidence="2">Belongs to the IPP isomerase type 1 family.</text>
</comment>
<dbReference type="EC" id="5.3.3.2" evidence="3 6"/>
<evidence type="ECO:0000256" key="7">
    <source>
        <dbReference type="PIRSR" id="PIRSR018427-1"/>
    </source>
</evidence>
<dbReference type="GO" id="GO:0009240">
    <property type="term" value="P:isopentenyl diphosphate biosynthetic process"/>
    <property type="evidence" value="ECO:0007669"/>
    <property type="project" value="TreeGrafter"/>
</dbReference>
<evidence type="ECO:0000256" key="3">
    <source>
        <dbReference type="ARBA" id="ARBA00012057"/>
    </source>
</evidence>
<dbReference type="InterPro" id="IPR000086">
    <property type="entry name" value="NUDIX_hydrolase_dom"/>
</dbReference>
<evidence type="ECO:0000313" key="9">
    <source>
        <dbReference type="EMBL" id="KKS30554.1"/>
    </source>
</evidence>
<evidence type="ECO:0000256" key="2">
    <source>
        <dbReference type="ARBA" id="ARBA00007579"/>
    </source>
</evidence>
<dbReference type="GO" id="GO:0005737">
    <property type="term" value="C:cytoplasm"/>
    <property type="evidence" value="ECO:0007669"/>
    <property type="project" value="TreeGrafter"/>
</dbReference>
<feature type="domain" description="Nudix hydrolase" evidence="8">
    <location>
        <begin position="32"/>
        <end position="165"/>
    </location>
</feature>
<dbReference type="GO" id="GO:0050992">
    <property type="term" value="P:dimethylallyl diphosphate biosynthetic process"/>
    <property type="evidence" value="ECO:0007669"/>
    <property type="project" value="UniProtKB-UniPathway"/>
</dbReference>
<reference evidence="9 10" key="1">
    <citation type="journal article" date="2015" name="Nature">
        <title>rRNA introns, odd ribosomes, and small enigmatic genomes across a large radiation of phyla.</title>
        <authorList>
            <person name="Brown C.T."/>
            <person name="Hug L.A."/>
            <person name="Thomas B.C."/>
            <person name="Sharon I."/>
            <person name="Castelle C.J."/>
            <person name="Singh A."/>
            <person name="Wilkins M.J."/>
            <person name="Williams K.H."/>
            <person name="Banfield J.F."/>
        </authorList>
    </citation>
    <scope>NUCLEOTIDE SEQUENCE [LARGE SCALE GENOMIC DNA]</scope>
</reference>
<keyword evidence="5 9" id="KW-0413">Isomerase</keyword>
<dbReference type="UniPathway" id="UPA00059">
    <property type="reaction ID" value="UER00104"/>
</dbReference>
<evidence type="ECO:0000256" key="4">
    <source>
        <dbReference type="ARBA" id="ARBA00023229"/>
    </source>
</evidence>
<dbReference type="Proteomes" id="UP000034160">
    <property type="component" value="Unassembled WGS sequence"/>
</dbReference>
<comment type="caution">
    <text evidence="9">The sequence shown here is derived from an EMBL/GenBank/DDBJ whole genome shotgun (WGS) entry which is preliminary data.</text>
</comment>
<feature type="active site" evidence="7">
    <location>
        <position position="117"/>
    </location>
</feature>
<name>A0A0G0Y138_9BACT</name>
<dbReference type="NCBIfam" id="NF002995">
    <property type="entry name" value="PRK03759.1"/>
    <property type="match status" value="1"/>
</dbReference>
<dbReference type="Pfam" id="PF00293">
    <property type="entry name" value="NUDIX"/>
    <property type="match status" value="1"/>
</dbReference>
<gene>
    <name evidence="9" type="ORF">UU93_C0035G0008</name>
</gene>
<dbReference type="InterPro" id="IPR015797">
    <property type="entry name" value="NUDIX_hydrolase-like_dom_sf"/>
</dbReference>
<dbReference type="PIRSF" id="PIRSF018427">
    <property type="entry name" value="Isopntndiph_ism"/>
    <property type="match status" value="1"/>
</dbReference>
<evidence type="ECO:0000256" key="5">
    <source>
        <dbReference type="ARBA" id="ARBA00023235"/>
    </source>
</evidence>
<dbReference type="Gene3D" id="3.90.79.10">
    <property type="entry name" value="Nucleoside Triphosphate Pyrophosphohydrolase"/>
    <property type="match status" value="1"/>
</dbReference>
<proteinExistence type="inferred from homology"/>
<protein>
    <recommendedName>
        <fullName evidence="3 6">Isopentenyl-diphosphate delta-isomerase</fullName>
        <ecNumber evidence="3 6">5.3.3.2</ecNumber>
    </recommendedName>
</protein>